<feature type="compositionally biased region" description="Basic and acidic residues" evidence="8">
    <location>
        <begin position="125"/>
        <end position="135"/>
    </location>
</feature>
<evidence type="ECO:0000313" key="11">
    <source>
        <dbReference type="EMBL" id="TQE93345.1"/>
    </source>
</evidence>
<dbReference type="SMART" id="SM00388">
    <property type="entry name" value="HisKA"/>
    <property type="match status" value="1"/>
</dbReference>
<feature type="transmembrane region" description="Helical" evidence="9">
    <location>
        <begin position="222"/>
        <end position="244"/>
    </location>
</feature>
<reference evidence="11 12" key="1">
    <citation type="submission" date="2019-06" db="EMBL/GenBank/DDBJ databases">
        <title>Genome sequence of Litorilinea aerophila BAA-2444.</title>
        <authorList>
            <person name="Maclea K.S."/>
            <person name="Maurais E.G."/>
            <person name="Iannazzi L.C."/>
        </authorList>
    </citation>
    <scope>NUCLEOTIDE SEQUENCE [LARGE SCALE GENOMIC DNA]</scope>
    <source>
        <strain evidence="11 12">ATCC BAA-2444</strain>
    </source>
</reference>
<dbReference type="Pfam" id="PF17159">
    <property type="entry name" value="MASE3"/>
    <property type="match status" value="1"/>
</dbReference>
<dbReference type="InterPro" id="IPR050351">
    <property type="entry name" value="BphY/WalK/GraS-like"/>
</dbReference>
<keyword evidence="9" id="KW-1133">Transmembrane helix</keyword>
<dbReference type="Pfam" id="PF00512">
    <property type="entry name" value="HisKA"/>
    <property type="match status" value="1"/>
</dbReference>
<comment type="catalytic activity">
    <reaction evidence="1">
        <text>ATP + protein L-histidine = ADP + protein N-phospho-L-histidine.</text>
        <dbReference type="EC" id="2.7.13.3"/>
    </reaction>
</comment>
<keyword evidence="12" id="KW-1185">Reference proteome</keyword>
<gene>
    <name evidence="11" type="ORF">FKZ61_21810</name>
</gene>
<evidence type="ECO:0000256" key="8">
    <source>
        <dbReference type="SAM" id="MobiDB-lite"/>
    </source>
</evidence>
<dbReference type="PANTHER" id="PTHR42878:SF15">
    <property type="entry name" value="BACTERIOPHYTOCHROME"/>
    <property type="match status" value="1"/>
</dbReference>
<feature type="region of interest" description="Disordered" evidence="8">
    <location>
        <begin position="766"/>
        <end position="791"/>
    </location>
</feature>
<dbReference type="PRINTS" id="PR00344">
    <property type="entry name" value="BCTRLSENSOR"/>
</dbReference>
<dbReference type="Proteomes" id="UP000317371">
    <property type="component" value="Unassembled WGS sequence"/>
</dbReference>
<dbReference type="GO" id="GO:0000156">
    <property type="term" value="F:phosphorelay response regulator activity"/>
    <property type="evidence" value="ECO:0007669"/>
    <property type="project" value="TreeGrafter"/>
</dbReference>
<feature type="coiled-coil region" evidence="7">
    <location>
        <begin position="457"/>
        <end position="488"/>
    </location>
</feature>
<dbReference type="CDD" id="cd00082">
    <property type="entry name" value="HisKA"/>
    <property type="match status" value="1"/>
</dbReference>
<feature type="transmembrane region" description="Helical" evidence="9">
    <location>
        <begin position="251"/>
        <end position="272"/>
    </location>
</feature>
<dbReference type="InParanoid" id="A0A540V9H3"/>
<dbReference type="Pfam" id="PF02518">
    <property type="entry name" value="HATPase_c"/>
    <property type="match status" value="1"/>
</dbReference>
<dbReference type="GO" id="GO:0000155">
    <property type="term" value="F:phosphorelay sensor kinase activity"/>
    <property type="evidence" value="ECO:0007669"/>
    <property type="project" value="InterPro"/>
</dbReference>
<dbReference type="Gene3D" id="3.30.450.20">
    <property type="entry name" value="PAS domain"/>
    <property type="match status" value="1"/>
</dbReference>
<dbReference type="InterPro" id="IPR003661">
    <property type="entry name" value="HisK_dim/P_dom"/>
</dbReference>
<evidence type="ECO:0000256" key="5">
    <source>
        <dbReference type="ARBA" id="ARBA00022777"/>
    </source>
</evidence>
<dbReference type="SUPFAM" id="SSF47384">
    <property type="entry name" value="Homodimeric domain of signal transducing histidine kinase"/>
    <property type="match status" value="1"/>
</dbReference>
<evidence type="ECO:0000256" key="2">
    <source>
        <dbReference type="ARBA" id="ARBA00012438"/>
    </source>
</evidence>
<name>A0A540V9H3_9CHLR</name>
<keyword evidence="6" id="KW-0902">Two-component regulatory system</keyword>
<dbReference type="InterPro" id="IPR005467">
    <property type="entry name" value="His_kinase_dom"/>
</dbReference>
<dbReference type="InterPro" id="IPR035965">
    <property type="entry name" value="PAS-like_dom_sf"/>
</dbReference>
<dbReference type="AlphaFoldDB" id="A0A540V9H3"/>
<feature type="transmembrane region" description="Helical" evidence="9">
    <location>
        <begin position="340"/>
        <end position="361"/>
    </location>
</feature>
<keyword evidence="4" id="KW-0808">Transferase</keyword>
<evidence type="ECO:0000256" key="7">
    <source>
        <dbReference type="SAM" id="Coils"/>
    </source>
</evidence>
<dbReference type="Gene3D" id="1.10.287.130">
    <property type="match status" value="1"/>
</dbReference>
<evidence type="ECO:0000259" key="10">
    <source>
        <dbReference type="PROSITE" id="PS50109"/>
    </source>
</evidence>
<sequence length="873" mass="98735">MPPCKKGIFERKGAKKSRRESPESAFICVGQRPHLTLLQQSHLWSRLRRLSTKNPENFQGLFSIGAKYKSCGILPSDGHGARRLRVFHVCSAEVKRHGHAPGGPAGTSAEHAGLLKHLANQQRNGQREKETKSGGDHASTVWRKYPGRNSTLPPREETAGAFLLGFTSRLEASLGRGSLAITVTARQQRTGMKPRTYLYWCLGLLIAAPLLARVPWFSNEYVHTVFEVTALTLAFVAGSIALIYHRSRPAWQYLFLGVGLFGTALLDGVHVLLTLPMFTMAAQESVAKLVPWSWVLSRIYLGLTLALGALYLEKETEEDVFQTVDPRQSQRQPSSNTQTLVILILGFLAVLVLVLFLWLPLPTAINMLSPLHRPQELAAGFLFALAFALLYRRRNDFIGPLFHWVLLSLVINSSIEMFYMAWSGSLYDPLFNWTHLGKIGAYGLIVAGLAANKAYLVQELRRQHVALRQSYERLREEIEQRIQAEKQVRVYQQIVDDMPTGVFVLCLEDPEDLGSFRAILGNRSAGETLGVRLADWLGKRLDEFLPSSLETEFPRIYREVLQSQTPRDLGDIYYERDNIRGHFNIRVFPLDEQQVCILFEDVSQRRQMEDELRRYAARLEASNRELQDFAYIASHDLQEPLRKIRAFGDRLLQVNQGRLDERSQDYLRRMQDAAQRMQTLIDDLLTLSRVTTQGRPFVQVDLNAIVREVMGDLEALIEETGARIDADPLPTIWADPIQMRQLFQNLISNSIKFRRPEIPPHIQIRLVQDGPGSSADTSPPNEARSNPPEKPVTILVEDNGIGFDNAYAEKIFQPFQRLHGRAQFEGTGMGLAICRRIVERHNGTIRAEGRLNQGACFWITLPNVAPKPEDSQG</sequence>
<evidence type="ECO:0000313" key="12">
    <source>
        <dbReference type="Proteomes" id="UP000317371"/>
    </source>
</evidence>
<dbReference type="GO" id="GO:0007234">
    <property type="term" value="P:osmosensory signaling via phosphorelay pathway"/>
    <property type="evidence" value="ECO:0007669"/>
    <property type="project" value="TreeGrafter"/>
</dbReference>
<evidence type="ECO:0000256" key="4">
    <source>
        <dbReference type="ARBA" id="ARBA00022679"/>
    </source>
</evidence>
<feature type="transmembrane region" description="Helical" evidence="9">
    <location>
        <begin position="292"/>
        <end position="312"/>
    </location>
</feature>
<feature type="domain" description="Histidine kinase" evidence="10">
    <location>
        <begin position="632"/>
        <end position="865"/>
    </location>
</feature>
<keyword evidence="9" id="KW-0812">Transmembrane</keyword>
<evidence type="ECO:0000256" key="3">
    <source>
        <dbReference type="ARBA" id="ARBA00022553"/>
    </source>
</evidence>
<feature type="compositionally biased region" description="Polar residues" evidence="8">
    <location>
        <begin position="774"/>
        <end position="784"/>
    </location>
</feature>
<dbReference type="FunFam" id="3.30.565.10:FF:000006">
    <property type="entry name" value="Sensor histidine kinase WalK"/>
    <property type="match status" value="1"/>
</dbReference>
<accession>A0A540V9H3</accession>
<organism evidence="11 12">
    <name type="scientific">Litorilinea aerophila</name>
    <dbReference type="NCBI Taxonomy" id="1204385"/>
    <lineage>
        <taxon>Bacteria</taxon>
        <taxon>Bacillati</taxon>
        <taxon>Chloroflexota</taxon>
        <taxon>Caldilineae</taxon>
        <taxon>Caldilineales</taxon>
        <taxon>Caldilineaceae</taxon>
        <taxon>Litorilinea</taxon>
    </lineage>
</organism>
<feature type="transmembrane region" description="Helical" evidence="9">
    <location>
        <begin position="197"/>
        <end position="216"/>
    </location>
</feature>
<evidence type="ECO:0000256" key="1">
    <source>
        <dbReference type="ARBA" id="ARBA00000085"/>
    </source>
</evidence>
<keyword evidence="9" id="KW-0472">Membrane</keyword>
<feature type="transmembrane region" description="Helical" evidence="9">
    <location>
        <begin position="373"/>
        <end position="391"/>
    </location>
</feature>
<dbReference type="InterPro" id="IPR004358">
    <property type="entry name" value="Sig_transdc_His_kin-like_C"/>
</dbReference>
<dbReference type="PROSITE" id="PS50109">
    <property type="entry name" value="HIS_KIN"/>
    <property type="match status" value="1"/>
</dbReference>
<dbReference type="SUPFAM" id="SSF55785">
    <property type="entry name" value="PYP-like sensor domain (PAS domain)"/>
    <property type="match status" value="1"/>
</dbReference>
<dbReference type="SMART" id="SM00387">
    <property type="entry name" value="HATPase_c"/>
    <property type="match status" value="1"/>
</dbReference>
<dbReference type="InterPro" id="IPR036097">
    <property type="entry name" value="HisK_dim/P_sf"/>
</dbReference>
<dbReference type="Gene3D" id="3.30.565.10">
    <property type="entry name" value="Histidine kinase-like ATPase, C-terminal domain"/>
    <property type="match status" value="1"/>
</dbReference>
<keyword evidence="7" id="KW-0175">Coiled coil</keyword>
<keyword evidence="3" id="KW-0597">Phosphoprotein</keyword>
<dbReference type="InterPro" id="IPR036890">
    <property type="entry name" value="HATPase_C_sf"/>
</dbReference>
<keyword evidence="5" id="KW-0418">Kinase</keyword>
<feature type="region of interest" description="Disordered" evidence="8">
    <location>
        <begin position="121"/>
        <end position="154"/>
    </location>
</feature>
<evidence type="ECO:0000256" key="9">
    <source>
        <dbReference type="SAM" id="Phobius"/>
    </source>
</evidence>
<dbReference type="InterPro" id="IPR013656">
    <property type="entry name" value="PAS_4"/>
</dbReference>
<dbReference type="OrthoDB" id="163699at2"/>
<dbReference type="EC" id="2.7.13.3" evidence="2"/>
<dbReference type="InterPro" id="IPR033425">
    <property type="entry name" value="MASE3"/>
</dbReference>
<feature type="transmembrane region" description="Helical" evidence="9">
    <location>
        <begin position="398"/>
        <end position="419"/>
    </location>
</feature>
<evidence type="ECO:0000256" key="6">
    <source>
        <dbReference type="ARBA" id="ARBA00023012"/>
    </source>
</evidence>
<dbReference type="Pfam" id="PF08448">
    <property type="entry name" value="PAS_4"/>
    <property type="match status" value="1"/>
</dbReference>
<dbReference type="PANTHER" id="PTHR42878">
    <property type="entry name" value="TWO-COMPONENT HISTIDINE KINASE"/>
    <property type="match status" value="1"/>
</dbReference>
<proteinExistence type="predicted"/>
<dbReference type="EMBL" id="VIGC01000042">
    <property type="protein sequence ID" value="TQE93345.1"/>
    <property type="molecule type" value="Genomic_DNA"/>
</dbReference>
<dbReference type="InterPro" id="IPR003594">
    <property type="entry name" value="HATPase_dom"/>
</dbReference>
<protein>
    <recommendedName>
        <fullName evidence="2">histidine kinase</fullName>
        <ecNumber evidence="2">2.7.13.3</ecNumber>
    </recommendedName>
</protein>
<dbReference type="GO" id="GO:0030295">
    <property type="term" value="F:protein kinase activator activity"/>
    <property type="evidence" value="ECO:0007669"/>
    <property type="project" value="TreeGrafter"/>
</dbReference>
<comment type="caution">
    <text evidence="11">The sequence shown here is derived from an EMBL/GenBank/DDBJ whole genome shotgun (WGS) entry which is preliminary data.</text>
</comment>
<feature type="region of interest" description="Disordered" evidence="8">
    <location>
        <begin position="1"/>
        <end position="22"/>
    </location>
</feature>
<dbReference type="SUPFAM" id="SSF55874">
    <property type="entry name" value="ATPase domain of HSP90 chaperone/DNA topoisomerase II/histidine kinase"/>
    <property type="match status" value="1"/>
</dbReference>